<keyword evidence="2" id="KW-1185">Reference proteome</keyword>
<reference evidence="1" key="1">
    <citation type="submission" date="2023-03" db="EMBL/GenBank/DDBJ databases">
        <title>Massive genome expansion in bonnet fungi (Mycena s.s.) driven by repeated elements and novel gene families across ecological guilds.</title>
        <authorList>
            <consortium name="Lawrence Berkeley National Laboratory"/>
            <person name="Harder C.B."/>
            <person name="Miyauchi S."/>
            <person name="Viragh M."/>
            <person name="Kuo A."/>
            <person name="Thoen E."/>
            <person name="Andreopoulos B."/>
            <person name="Lu D."/>
            <person name="Skrede I."/>
            <person name="Drula E."/>
            <person name="Henrissat B."/>
            <person name="Morin E."/>
            <person name="Kohler A."/>
            <person name="Barry K."/>
            <person name="LaButti K."/>
            <person name="Morin E."/>
            <person name="Salamov A."/>
            <person name="Lipzen A."/>
            <person name="Mereny Z."/>
            <person name="Hegedus B."/>
            <person name="Baldrian P."/>
            <person name="Stursova M."/>
            <person name="Weitz H."/>
            <person name="Taylor A."/>
            <person name="Grigoriev I.V."/>
            <person name="Nagy L.G."/>
            <person name="Martin F."/>
            <person name="Kauserud H."/>
        </authorList>
    </citation>
    <scope>NUCLEOTIDE SEQUENCE</scope>
    <source>
        <strain evidence="1">9284</strain>
    </source>
</reference>
<sequence length="186" mass="20260">MDDHALPIHPQQKALLPTIEKTVGKNSDIAAMTEISRGWAKWGDQELSCRGGTALYTRGAAVAAVAAWAVTVAASPRGGKEVDTGGGSKDMEAECLQLEGDMREHMRVRHVETTYAGLCPRCGLAFWDLQDWPVVSRIRLLNGVICRTESLEYVGRMDANQANLRAQRSLSHQKVDYPDARGTAPG</sequence>
<evidence type="ECO:0000313" key="2">
    <source>
        <dbReference type="Proteomes" id="UP001221142"/>
    </source>
</evidence>
<evidence type="ECO:0000313" key="1">
    <source>
        <dbReference type="EMBL" id="KAJ7614393.1"/>
    </source>
</evidence>
<gene>
    <name evidence="1" type="ORF">FB45DRAFT_873933</name>
</gene>
<dbReference type="EMBL" id="JARKIF010000026">
    <property type="protein sequence ID" value="KAJ7614393.1"/>
    <property type="molecule type" value="Genomic_DNA"/>
</dbReference>
<proteinExistence type="predicted"/>
<organism evidence="1 2">
    <name type="scientific">Roridomyces roridus</name>
    <dbReference type="NCBI Taxonomy" id="1738132"/>
    <lineage>
        <taxon>Eukaryota</taxon>
        <taxon>Fungi</taxon>
        <taxon>Dikarya</taxon>
        <taxon>Basidiomycota</taxon>
        <taxon>Agaricomycotina</taxon>
        <taxon>Agaricomycetes</taxon>
        <taxon>Agaricomycetidae</taxon>
        <taxon>Agaricales</taxon>
        <taxon>Marasmiineae</taxon>
        <taxon>Mycenaceae</taxon>
        <taxon>Roridomyces</taxon>
    </lineage>
</organism>
<name>A0AAD7B9P6_9AGAR</name>
<comment type="caution">
    <text evidence="1">The sequence shown here is derived from an EMBL/GenBank/DDBJ whole genome shotgun (WGS) entry which is preliminary data.</text>
</comment>
<dbReference type="AlphaFoldDB" id="A0AAD7B9P6"/>
<protein>
    <submittedName>
        <fullName evidence="1">Uncharacterized protein</fullName>
    </submittedName>
</protein>
<accession>A0AAD7B9P6</accession>
<dbReference type="Proteomes" id="UP001221142">
    <property type="component" value="Unassembled WGS sequence"/>
</dbReference>